<dbReference type="EMBL" id="BMWW01000011">
    <property type="protein sequence ID" value="GGZ07963.1"/>
    <property type="molecule type" value="Genomic_DNA"/>
</dbReference>
<dbReference type="InterPro" id="IPR009956">
    <property type="entry name" value="Post-segregation_anti-tox_CcdA"/>
</dbReference>
<dbReference type="EMBL" id="CP038026">
    <property type="protein sequence ID" value="QBQ36959.1"/>
    <property type="molecule type" value="Genomic_DNA"/>
</dbReference>
<dbReference type="AlphaFoldDB" id="A0A4P7BHQ8"/>
<proteinExistence type="predicted"/>
<evidence type="ECO:0000313" key="4">
    <source>
        <dbReference type="Proteomes" id="UP000294359"/>
    </source>
</evidence>
<dbReference type="Proteomes" id="UP000619512">
    <property type="component" value="Unassembled WGS sequence"/>
</dbReference>
<sequence>MNAPLPSPAEKPRAKKATNITLAMDVYLAAKDFGINISQVCEQTLREQIQARKEQQWNAQHADFLSSYNSVVETEGVALQEWRAF</sequence>
<accession>A0A4P7BHQ8</accession>
<organism evidence="2 5">
    <name type="scientific">Pseudoduganella plicata</name>
    <dbReference type="NCBI Taxonomy" id="321984"/>
    <lineage>
        <taxon>Bacteria</taxon>
        <taxon>Pseudomonadati</taxon>
        <taxon>Pseudomonadota</taxon>
        <taxon>Betaproteobacteria</taxon>
        <taxon>Burkholderiales</taxon>
        <taxon>Oxalobacteraceae</taxon>
        <taxon>Telluria group</taxon>
        <taxon>Pseudoduganella</taxon>
    </lineage>
</organism>
<keyword evidence="4" id="KW-1185">Reference proteome</keyword>
<reference evidence="3 4" key="2">
    <citation type="submission" date="2019-03" db="EMBL/GenBank/DDBJ databases">
        <title>Draft Genome Sequences of Six Type Strains of the Genus Massilia.</title>
        <authorList>
            <person name="Miess H."/>
            <person name="Frediansyhah A."/>
            <person name="Gross H."/>
        </authorList>
    </citation>
    <scope>NUCLEOTIDE SEQUENCE [LARGE SCALE GENOMIC DNA]</scope>
    <source>
        <strain evidence="3 4">DSM 17505</strain>
    </source>
</reference>
<keyword evidence="1" id="KW-1277">Toxin-antitoxin system</keyword>
<dbReference type="Pfam" id="PF07362">
    <property type="entry name" value="CcdA"/>
    <property type="match status" value="1"/>
</dbReference>
<evidence type="ECO:0000256" key="1">
    <source>
        <dbReference type="ARBA" id="ARBA00022649"/>
    </source>
</evidence>
<dbReference type="Proteomes" id="UP000294359">
    <property type="component" value="Chromosome"/>
</dbReference>
<reference evidence="2" key="3">
    <citation type="submission" date="2022-12" db="EMBL/GenBank/DDBJ databases">
        <authorList>
            <person name="Sun Q."/>
            <person name="Kim S."/>
        </authorList>
    </citation>
    <scope>NUCLEOTIDE SEQUENCE</scope>
    <source>
        <strain evidence="2">KCTC 12344</strain>
    </source>
</reference>
<dbReference type="OrthoDB" id="8687660at2"/>
<dbReference type="RefSeq" id="WP_134385329.1">
    <property type="nucleotide sequence ID" value="NZ_BMWW01000011.1"/>
</dbReference>
<reference evidence="2" key="1">
    <citation type="journal article" date="2014" name="Int. J. Syst. Evol. Microbiol.">
        <title>Complete genome sequence of Corynebacterium casei LMG S-19264T (=DSM 44701T), isolated from a smear-ripened cheese.</title>
        <authorList>
            <consortium name="US DOE Joint Genome Institute (JGI-PGF)"/>
            <person name="Walter F."/>
            <person name="Albersmeier A."/>
            <person name="Kalinowski J."/>
            <person name="Ruckert C."/>
        </authorList>
    </citation>
    <scope>NUCLEOTIDE SEQUENCE</scope>
    <source>
        <strain evidence="2">KCTC 12344</strain>
    </source>
</reference>
<protein>
    <submittedName>
        <fullName evidence="3">Post-segregation antitoxin CcdA</fullName>
    </submittedName>
</protein>
<gene>
    <name evidence="3" type="ORF">E1742_12865</name>
    <name evidence="2" type="ORF">GCM10007388_46840</name>
</gene>
<name>A0A4P7BHQ8_9BURK</name>
<evidence type="ECO:0000313" key="3">
    <source>
        <dbReference type="EMBL" id="QBQ36959.1"/>
    </source>
</evidence>
<evidence type="ECO:0000313" key="2">
    <source>
        <dbReference type="EMBL" id="GGZ07963.1"/>
    </source>
</evidence>
<evidence type="ECO:0000313" key="5">
    <source>
        <dbReference type="Proteomes" id="UP000619512"/>
    </source>
</evidence>